<feature type="chain" id="PRO_5042237970" description="PepSY domain-containing protein" evidence="2">
    <location>
        <begin position="25"/>
        <end position="134"/>
    </location>
</feature>
<dbReference type="Proteomes" id="UP000069935">
    <property type="component" value="Chromosome 1"/>
</dbReference>
<protein>
    <recommendedName>
        <fullName evidence="5">PepSY domain-containing protein</fullName>
    </recommendedName>
</protein>
<dbReference type="AlphaFoldDB" id="A0AAC8VYE6"/>
<feature type="signal peptide" evidence="2">
    <location>
        <begin position="1"/>
        <end position="24"/>
    </location>
</feature>
<evidence type="ECO:0000313" key="4">
    <source>
        <dbReference type="Proteomes" id="UP000069935"/>
    </source>
</evidence>
<evidence type="ECO:0000256" key="1">
    <source>
        <dbReference type="SAM" id="MobiDB-lite"/>
    </source>
</evidence>
<evidence type="ECO:0000256" key="2">
    <source>
        <dbReference type="SAM" id="SignalP"/>
    </source>
</evidence>
<accession>A0AAC8VYE6</accession>
<name>A0AAC8VYE6_9PROT</name>
<sequence>MKSMLCLTVLAASLAGLAAPAAMAEGSRTYSGGHSGSTGGAPMAATGSSETRHRQDAGIAARRGPGQKPVELQQTTLLNQLSAAGYVTVRDFRKDGDRYVASAMDGQGRWTTVVLDPRDSTTSPGMASGPISGR</sequence>
<evidence type="ECO:0008006" key="5">
    <source>
        <dbReference type="Google" id="ProtNLM"/>
    </source>
</evidence>
<dbReference type="RefSeq" id="WP_045582125.1">
    <property type="nucleotide sequence ID" value="NZ_CP012401.1"/>
</dbReference>
<keyword evidence="4" id="KW-1185">Reference proteome</keyword>
<reference evidence="4" key="1">
    <citation type="submission" date="2015-08" db="EMBL/GenBank/DDBJ databases">
        <title>Complete Genome Sequence of Azospirillum thiophilum BV-S.</title>
        <authorList>
            <person name="Fomenkov A."/>
            <person name="Vincze T."/>
            <person name="Grabovich M."/>
            <person name="Dubinina G."/>
            <person name="Orlova M."/>
            <person name="Belousova E."/>
            <person name="Roberts R.J."/>
        </authorList>
    </citation>
    <scope>NUCLEOTIDE SEQUENCE [LARGE SCALE GENOMIC DNA]</scope>
    <source>
        <strain evidence="4">BV-S</strain>
    </source>
</reference>
<dbReference type="KEGG" id="ati:AL072_13455"/>
<feature type="region of interest" description="Disordered" evidence="1">
    <location>
        <begin position="26"/>
        <end position="69"/>
    </location>
</feature>
<organism evidence="3 4">
    <name type="scientific">Azospirillum thiophilum</name>
    <dbReference type="NCBI Taxonomy" id="528244"/>
    <lineage>
        <taxon>Bacteria</taxon>
        <taxon>Pseudomonadati</taxon>
        <taxon>Pseudomonadota</taxon>
        <taxon>Alphaproteobacteria</taxon>
        <taxon>Rhodospirillales</taxon>
        <taxon>Azospirillaceae</taxon>
        <taxon>Azospirillum</taxon>
    </lineage>
</organism>
<gene>
    <name evidence="3" type="ORF">AL072_13455</name>
</gene>
<proteinExistence type="predicted"/>
<evidence type="ECO:0000313" key="3">
    <source>
        <dbReference type="EMBL" id="ALG71757.1"/>
    </source>
</evidence>
<dbReference type="EMBL" id="CP012401">
    <property type="protein sequence ID" value="ALG71757.1"/>
    <property type="molecule type" value="Genomic_DNA"/>
</dbReference>
<reference evidence="3 4" key="2">
    <citation type="journal article" date="2016" name="Genome Announc.">
        <title>Complete Genome Sequence of a Strain of Azospirillum thiophilum Isolated from a Sulfide Spring.</title>
        <authorList>
            <person name="Fomenkov A."/>
            <person name="Vincze T."/>
            <person name="Grabovich M."/>
            <person name="Anton B.P."/>
            <person name="Dubinina G."/>
            <person name="Orlova M."/>
            <person name="Belousova E."/>
            <person name="Roberts R.J."/>
        </authorList>
    </citation>
    <scope>NUCLEOTIDE SEQUENCE [LARGE SCALE GENOMIC DNA]</scope>
    <source>
        <strain evidence="3 4">BV-S</strain>
    </source>
</reference>
<keyword evidence="2" id="KW-0732">Signal</keyword>